<feature type="domain" description="Inhibitor I9" evidence="8">
    <location>
        <begin position="52"/>
        <end position="122"/>
    </location>
</feature>
<dbReference type="PROSITE" id="PS51892">
    <property type="entry name" value="SUBTILASE"/>
    <property type="match status" value="1"/>
</dbReference>
<dbReference type="InterPro" id="IPR023828">
    <property type="entry name" value="Peptidase_S8_Ser-AS"/>
</dbReference>
<protein>
    <submittedName>
        <fullName evidence="9">S8 family serine peptidase</fullName>
    </submittedName>
</protein>
<evidence type="ECO:0000256" key="2">
    <source>
        <dbReference type="ARBA" id="ARBA00022670"/>
    </source>
</evidence>
<dbReference type="InterPro" id="IPR050131">
    <property type="entry name" value="Peptidase_S8_subtilisin-like"/>
</dbReference>
<evidence type="ECO:0000313" key="10">
    <source>
        <dbReference type="Proteomes" id="UP001548189"/>
    </source>
</evidence>
<keyword evidence="2 5" id="KW-0645">Protease</keyword>
<evidence type="ECO:0000313" key="9">
    <source>
        <dbReference type="EMBL" id="MET1256279.1"/>
    </source>
</evidence>
<dbReference type="Gene3D" id="2.60.40.10">
    <property type="entry name" value="Immunoglobulins"/>
    <property type="match status" value="5"/>
</dbReference>
<dbReference type="SUPFAM" id="SSF54897">
    <property type="entry name" value="Protease propeptides/inhibitors"/>
    <property type="match status" value="1"/>
</dbReference>
<feature type="active site" description="Charge relay system" evidence="5">
    <location>
        <position position="216"/>
    </location>
</feature>
<dbReference type="PRINTS" id="PR00723">
    <property type="entry name" value="SUBTILISIN"/>
</dbReference>
<dbReference type="InterPro" id="IPR022398">
    <property type="entry name" value="Peptidase_S8_His-AS"/>
</dbReference>
<dbReference type="EMBL" id="JBEVCJ010000019">
    <property type="protein sequence ID" value="MET1256279.1"/>
    <property type="molecule type" value="Genomic_DNA"/>
</dbReference>
<dbReference type="InterPro" id="IPR015500">
    <property type="entry name" value="Peptidase_S8_subtilisin-rel"/>
</dbReference>
<keyword evidence="10" id="KW-1185">Reference proteome</keyword>
<keyword evidence="4 5" id="KW-0720">Serine protease</keyword>
<gene>
    <name evidence="9" type="ORF">ABVT43_14150</name>
</gene>
<dbReference type="RefSeq" id="WP_353896866.1">
    <property type="nucleotide sequence ID" value="NZ_JBEVCJ010000019.1"/>
</dbReference>
<dbReference type="CDD" id="cd04077">
    <property type="entry name" value="Peptidases_S8_PCSK9_ProteinaseK_like"/>
    <property type="match status" value="1"/>
</dbReference>
<dbReference type="Pfam" id="PF05922">
    <property type="entry name" value="Inhibitor_I9"/>
    <property type="match status" value="1"/>
</dbReference>
<dbReference type="InterPro" id="IPR000209">
    <property type="entry name" value="Peptidase_S8/S53_dom"/>
</dbReference>
<name>A0ABV2BWL3_9GAMM</name>
<dbReference type="InterPro" id="IPR013783">
    <property type="entry name" value="Ig-like_fold"/>
</dbReference>
<comment type="similarity">
    <text evidence="1 5 6">Belongs to the peptidase S8 family.</text>
</comment>
<evidence type="ECO:0000256" key="4">
    <source>
        <dbReference type="ARBA" id="ARBA00022825"/>
    </source>
</evidence>
<keyword evidence="3 5" id="KW-0378">Hydrolase</keyword>
<dbReference type="PANTHER" id="PTHR43806">
    <property type="entry name" value="PEPTIDASE S8"/>
    <property type="match status" value="1"/>
</dbReference>
<evidence type="ECO:0000259" key="7">
    <source>
        <dbReference type="Pfam" id="PF00082"/>
    </source>
</evidence>
<dbReference type="InterPro" id="IPR036852">
    <property type="entry name" value="Peptidase_S8/S53_dom_sf"/>
</dbReference>
<dbReference type="InterPro" id="IPR037045">
    <property type="entry name" value="S8pro/Inhibitor_I9_sf"/>
</dbReference>
<dbReference type="Proteomes" id="UP001548189">
    <property type="component" value="Unassembled WGS sequence"/>
</dbReference>
<dbReference type="PROSITE" id="PS00137">
    <property type="entry name" value="SUBTILASE_HIS"/>
    <property type="match status" value="1"/>
</dbReference>
<evidence type="ECO:0000256" key="6">
    <source>
        <dbReference type="RuleBase" id="RU003355"/>
    </source>
</evidence>
<sequence>MYGKKYLRNNITLFAIFIALIFSFTLRADNSVTIMGETPVYGLNKTNKVPGSYIVVFKKNEATASGGASISAMASSLAEKAGGKLGSTYSFGFNGFSTTVDEAGLKTLANDPNVAYIQANGTSRISDSYKYDVNVNNATTLAPQTQTDPKNWGLDRIDQEDLPLSKSYTYGDDGTGVHIYVLDTGINPNHQEFTGRVQIDLDVFDDGQNGIDCQGHGTHVAGIAAGTEYGVAKKAKIHAVRVLNCAGSGPNDRIIDAIQWVVQNGERPAIINMSLGDSEHDQALDDASDAAIDAGVFVVAAAGNAGHEGCDSPGSARKIVTAGNSTADDQRSSSSQYGACIDMWAPGTYIVSANFRDNSSNTSMTGTSMSTPHIAGAAALLWQRYPNDSVHQIIDRMIAMSAKDKLTGIGANSPNRLLYTGPGEADPDAPVAKATATPDTIHGSATVSLSGSASTDPNNLALRYNWSVIEGENVTIDNPTAETTNVQIDERLGGQRILFRLIVTNSDNKVSGDEVFVVQTSDTVLKPLAIAKARQSKVYGAGKVLVSASGSTDTNYPDLDISYSWRITEGVATLSNTNQQDVEVIFQDRQTEQSVVAELTVTNSKGLSAVATARIKHKPSSEIPANGIIAMASVDQEVIEGKGSIIASAAGSEDRERNTDFFLRYSWAVIEGEATILSPESMTTTVEFSDTNVTQKVVLEVTVYDGFVFNDPRTSTETVEVTHKPKDGSPVEAPIAKASVSQSEIIGTGTIKADAEGSVDPNNPPLALSYSWRVIQGLASIDRPNQKQVDVNFAETKTQQTVILEVTVTNSEGKSDTATATVVHKPNNDTPVEAPIANASVSQSEIIGEGVIQASAEGSSDQNNPPLSLTYAWRVSQGDAKISSPENKIVDVSFGDTQTQQTVVLELTVTNSAGKSDTTTVSVVHKPKDDGPANPPTASIRLSSFFTFGADTIHASAANSSDGNNPPLALTYRWEIVSGNASIPNPNLEEIDIVVPNPASMQTIRVKVTVTNSKGKSATATDWFTAFPGF</sequence>
<evidence type="ECO:0000256" key="3">
    <source>
        <dbReference type="ARBA" id="ARBA00022801"/>
    </source>
</evidence>
<evidence type="ECO:0000259" key="8">
    <source>
        <dbReference type="Pfam" id="PF05922"/>
    </source>
</evidence>
<comment type="caution">
    <text evidence="9">The sequence shown here is derived from an EMBL/GenBank/DDBJ whole genome shotgun (WGS) entry which is preliminary data.</text>
</comment>
<dbReference type="InterPro" id="IPR010259">
    <property type="entry name" value="S8pro/Inhibitor_I9"/>
</dbReference>
<reference evidence="9 10" key="1">
    <citation type="submission" date="2024-06" db="EMBL/GenBank/DDBJ databases">
        <authorList>
            <person name="Li F."/>
        </authorList>
    </citation>
    <scope>NUCLEOTIDE SEQUENCE [LARGE SCALE GENOMIC DNA]</scope>
    <source>
        <strain evidence="9 10">GXAS 311</strain>
    </source>
</reference>
<dbReference type="Pfam" id="PF22352">
    <property type="entry name" value="K319L-like_PKD"/>
    <property type="match status" value="1"/>
</dbReference>
<proteinExistence type="inferred from homology"/>
<dbReference type="InterPro" id="IPR023827">
    <property type="entry name" value="Peptidase_S8_Asp-AS"/>
</dbReference>
<dbReference type="PROSITE" id="PS00136">
    <property type="entry name" value="SUBTILASE_ASP"/>
    <property type="match status" value="1"/>
</dbReference>
<dbReference type="Pfam" id="PF00082">
    <property type="entry name" value="Peptidase_S8"/>
    <property type="match status" value="1"/>
</dbReference>
<dbReference type="Gene3D" id="3.30.70.80">
    <property type="entry name" value="Peptidase S8 propeptide/proteinase inhibitor I9"/>
    <property type="match status" value="1"/>
</dbReference>
<organism evidence="9 10">
    <name type="scientific">Aliikangiella maris</name>
    <dbReference type="NCBI Taxonomy" id="3162458"/>
    <lineage>
        <taxon>Bacteria</taxon>
        <taxon>Pseudomonadati</taxon>
        <taxon>Pseudomonadota</taxon>
        <taxon>Gammaproteobacteria</taxon>
        <taxon>Oceanospirillales</taxon>
        <taxon>Pleioneaceae</taxon>
        <taxon>Aliikangiella</taxon>
    </lineage>
</organism>
<dbReference type="Gene3D" id="3.40.50.200">
    <property type="entry name" value="Peptidase S8/S53 domain"/>
    <property type="match status" value="1"/>
</dbReference>
<dbReference type="PROSITE" id="PS00138">
    <property type="entry name" value="SUBTILASE_SER"/>
    <property type="match status" value="1"/>
</dbReference>
<dbReference type="SUPFAM" id="SSF52743">
    <property type="entry name" value="Subtilisin-like"/>
    <property type="match status" value="1"/>
</dbReference>
<accession>A0ABV2BWL3</accession>
<dbReference type="InterPro" id="IPR034193">
    <property type="entry name" value="PCSK9_ProteinaseK-like"/>
</dbReference>
<evidence type="ECO:0000256" key="1">
    <source>
        <dbReference type="ARBA" id="ARBA00011073"/>
    </source>
</evidence>
<feature type="active site" description="Charge relay system" evidence="5">
    <location>
        <position position="368"/>
    </location>
</feature>
<dbReference type="PANTHER" id="PTHR43806:SF11">
    <property type="entry name" value="CEREVISIN-RELATED"/>
    <property type="match status" value="1"/>
</dbReference>
<evidence type="ECO:0000256" key="5">
    <source>
        <dbReference type="PROSITE-ProRule" id="PRU01240"/>
    </source>
</evidence>
<feature type="active site" description="Charge relay system" evidence="5">
    <location>
        <position position="183"/>
    </location>
</feature>
<feature type="domain" description="Peptidase S8/S53" evidence="7">
    <location>
        <begin position="174"/>
        <end position="405"/>
    </location>
</feature>